<feature type="region of interest" description="Disordered" evidence="1">
    <location>
        <begin position="330"/>
        <end position="357"/>
    </location>
</feature>
<accession>A0A232LN69</accession>
<dbReference type="AlphaFoldDB" id="A0A232LN69"/>
<dbReference type="EMBL" id="NPHW01006688">
    <property type="protein sequence ID" value="OXV05611.1"/>
    <property type="molecule type" value="Genomic_DNA"/>
</dbReference>
<evidence type="ECO:0000313" key="2">
    <source>
        <dbReference type="EMBL" id="OXV05611.1"/>
    </source>
</evidence>
<dbReference type="Proteomes" id="UP000243515">
    <property type="component" value="Unassembled WGS sequence"/>
</dbReference>
<dbReference type="OrthoDB" id="2663223at2759"/>
<organism evidence="2 3">
    <name type="scientific">Elaphomyces granulatus</name>
    <dbReference type="NCBI Taxonomy" id="519963"/>
    <lineage>
        <taxon>Eukaryota</taxon>
        <taxon>Fungi</taxon>
        <taxon>Dikarya</taxon>
        <taxon>Ascomycota</taxon>
        <taxon>Pezizomycotina</taxon>
        <taxon>Eurotiomycetes</taxon>
        <taxon>Eurotiomycetidae</taxon>
        <taxon>Eurotiales</taxon>
        <taxon>Elaphomycetaceae</taxon>
        <taxon>Elaphomyces</taxon>
    </lineage>
</organism>
<feature type="non-terminal residue" evidence="2">
    <location>
        <position position="357"/>
    </location>
</feature>
<proteinExistence type="predicted"/>
<gene>
    <name evidence="2" type="ORF">Egran_06621</name>
</gene>
<reference evidence="2 3" key="1">
    <citation type="journal article" date="2015" name="Environ. Microbiol.">
        <title>Metagenome sequence of Elaphomyces granulatus from sporocarp tissue reveals Ascomycota ectomycorrhizal fingerprints of genome expansion and a Proteobacteria-rich microbiome.</title>
        <authorList>
            <person name="Quandt C.A."/>
            <person name="Kohler A."/>
            <person name="Hesse C.N."/>
            <person name="Sharpton T.J."/>
            <person name="Martin F."/>
            <person name="Spatafora J.W."/>
        </authorList>
    </citation>
    <scope>NUCLEOTIDE SEQUENCE [LARGE SCALE GENOMIC DNA]</scope>
    <source>
        <strain evidence="2 3">OSC145934</strain>
    </source>
</reference>
<comment type="caution">
    <text evidence="2">The sequence shown here is derived from an EMBL/GenBank/DDBJ whole genome shotgun (WGS) entry which is preliminary data.</text>
</comment>
<sequence>MDFSTEKKDSSQSLEVILRTSSDWNRWLHVIRRFSQYQGIWPYIDPDVAEKPVFDEPVRPETTDINPTALTAGALTQEEKSDYDHLYKSWKDELIKWDKHQKALSRINEHITKTVGSYYGTIADETDVAQELALLKAQVKPTDWVTEQEVLDRYNALLRAPNRTKISKWVNDWQVALREAKRLGLAETTGLKPTRAFLQAVSPIDPSWANYWLNEMDKEAHRDLPGWKTTFPDGQSISGIFERSQSAKRSAQSSNKGAFATYQGVSDDHINPTAPAGKTASPFGPNNKPQCICGLKHWYSECYYLDEAIRPAGWKPKAETEAIVKQKLQDPAIKGRVERSIQRRKERGPQAAAKPQE</sequence>
<feature type="region of interest" description="Disordered" evidence="1">
    <location>
        <begin position="265"/>
        <end position="285"/>
    </location>
</feature>
<name>A0A232LN69_9EURO</name>
<keyword evidence="3" id="KW-1185">Reference proteome</keyword>
<protein>
    <submittedName>
        <fullName evidence="2">Uncharacterized protein</fullName>
    </submittedName>
</protein>
<evidence type="ECO:0000313" key="3">
    <source>
        <dbReference type="Proteomes" id="UP000243515"/>
    </source>
</evidence>
<evidence type="ECO:0000256" key="1">
    <source>
        <dbReference type="SAM" id="MobiDB-lite"/>
    </source>
</evidence>
<feature type="compositionally biased region" description="Basic and acidic residues" evidence="1">
    <location>
        <begin position="330"/>
        <end position="343"/>
    </location>
</feature>